<dbReference type="Pfam" id="PF02210">
    <property type="entry name" value="Laminin_G_2"/>
    <property type="match status" value="2"/>
</dbReference>
<dbReference type="PROSITE" id="PS50221">
    <property type="entry name" value="GAIN_B"/>
    <property type="match status" value="1"/>
</dbReference>
<feature type="compositionally biased region" description="Polar residues" evidence="18">
    <location>
        <begin position="1481"/>
        <end position="1494"/>
    </location>
</feature>
<feature type="domain" description="G-protein coupled receptors family 2 profile 1" evidence="24">
    <location>
        <begin position="550"/>
        <end position="623"/>
    </location>
</feature>
<dbReference type="GO" id="GO:0004930">
    <property type="term" value="F:G protein-coupled receptor activity"/>
    <property type="evidence" value="ECO:0007669"/>
    <property type="project" value="UniProtKB-KW"/>
</dbReference>
<evidence type="ECO:0000256" key="7">
    <source>
        <dbReference type="ARBA" id="ARBA00022737"/>
    </source>
</evidence>
<evidence type="ECO:0000256" key="9">
    <source>
        <dbReference type="ARBA" id="ARBA00023040"/>
    </source>
</evidence>
<dbReference type="PROSITE" id="PS01248">
    <property type="entry name" value="EGF_LAM_1"/>
    <property type="match status" value="1"/>
</dbReference>
<sequence length="1538" mass="172237">MVRDQEKNALILYNGRYNDKHDFIAMEIVNSQLVVSFSLGANVSEVTATIPGGVSDGQWHEAELSYLNRTATLSIDGCDMGVAVKYGSELNYNCANSVTHVLEPRCADLMQTCYRFLDLTGPLQIGGLPALPSDFQIKNKDFVGCIMDLYIDHQMVDLNTFVADNGTLVGCPQKRGFCHSQPCLNGGTCEEGWGSFHCQCPPGFGDKDCSANIEPVRHFLGDGFLIFTPHLRPIQTEWPISLSFRTRQKNGLLMKVQLGQTSHVSLEIIDGFIKYSFNDQFFMLKDIAVNDGRWHNIEAKWMTAGVWLNMDYGQYESVERLEGHIRGLYVGKVSVGGVQPSEGPENLVYFNGCIQDVRVDMNRDAWLRPTLDSNVKEGCRVQNPCHGNPCPQNSTCIDLWGHYECQCDMGFVGDQCLPVCEVNPCAESSKCEPSSKFSLHEHHKYGYTCECDALHTGEYCEVPLDHPCPSNWWGYPICGPCHCDTGRGYDANCNKTNGECRCEDKHFQPPHSDICFDCDCYATGSFGNRCDLITGQCKCRAGVIGRRCDSCSNPFAEVTLRGCEVIYDGCPQSFSMGIWWDRTLFGKESSHACPKGALGKATRYCAPDTGWEDPDLFKCHSETFLELADQLAVIERDKLPLSTYFAVKISSDLRLATNLTKDLYGSDILIVDRMLYHVLKYETEQGGLNLTHRQDKDFIQNLVEAASKVLEPKYTDMWNRIATFTNTGPEHLILMFEEYGKTLIKNQVDTFTEPFEVTSKNMVFGLDTVSASELWSFPTANANRNGNMTLETSQFLDMSDLDDGPSVLIPKYNNFPKCKKFSDDITRAMIPLKHLNIKSLEDAKNLKHKGMQAARDAAVVSYAVYPTVGQMLPHVYDLSVRQRFGIMLSANTPMMTLVTQPVNATSSSQKESSLNIRFKFKIHDVSDHSSPQCAYWDYSQGSRGKWSTDGCVTLGANFMSLQPYINCSCSHLSTFGVLMDITDKEYFMEESTAQDVVSYLGIVISLLMLLAAFLIFCLLRGPQTNSNTIHKNLVACIFLSQLLFLIALKLRRPLVQREFPCKVMAIMLHYMFLCVFSWMFLEAVHLYRMLTEMRDINHGQMRFYYSIGYGAPAIVVGLSVGVRADQYGNYFFCWLSIYESVIWSLVGPICFVVLLNLGVFAMAIRASVQIKDTIMDFGNLRTVLWLGIVLLPLLGATWVLAILSVNESLEVLHFIFSLFSCITGIYIFIGYCIINKKVRQQLIHTWARMRGKKVPYDESLSGTRNHCGIAICFGVPELLIRRSDTRRRSTRKGYLYGKHRHKHRVVDDPDTGEINRQRTRDSDSESDLSLDHASLDLASSHSSDEDHDYNRDTWKKKATKKPPEVPPKPNITAESNLYGTSLVPSKGFNLSPSSNVASYTPYASSWGLPRNILPSTPVGPCEGMGLTVGLPIVPWGRGQREKGAPQRLQDVSSYLDPNFTPELLDEVSSPEQLPVPERGDSLQSSVNNINNDLNLASEDNKQTNTNVSSALEGKKVVLPQLTTAEVSSESEESNETSV</sequence>
<dbReference type="InterPro" id="IPR032471">
    <property type="entry name" value="AGRL2-4_GAIN_subdom_A"/>
</dbReference>
<dbReference type="Gene3D" id="2.10.25.10">
    <property type="entry name" value="Laminin"/>
    <property type="match status" value="2"/>
</dbReference>
<dbReference type="PROSITE" id="PS50027">
    <property type="entry name" value="EGF_LAM_2"/>
    <property type="match status" value="1"/>
</dbReference>
<evidence type="ECO:0000256" key="14">
    <source>
        <dbReference type="ARBA" id="ARBA00023224"/>
    </source>
</evidence>
<dbReference type="InterPro" id="IPR046338">
    <property type="entry name" value="GAIN_dom_sf"/>
</dbReference>
<keyword evidence="14" id="KW-0807">Transducer</keyword>
<feature type="region of interest" description="Disordered" evidence="18">
    <location>
        <begin position="1468"/>
        <end position="1511"/>
    </location>
</feature>
<feature type="transmembrane region" description="Helical" evidence="19">
    <location>
        <begin position="1102"/>
        <end position="1122"/>
    </location>
</feature>
<keyword evidence="15 17" id="KW-0424">Laminin EGF-like domain</keyword>
<dbReference type="Pfam" id="PF00008">
    <property type="entry name" value="EGF"/>
    <property type="match status" value="1"/>
</dbReference>
<evidence type="ECO:0000256" key="18">
    <source>
        <dbReference type="SAM" id="MobiDB-lite"/>
    </source>
</evidence>
<dbReference type="SUPFAM" id="SSF57196">
    <property type="entry name" value="EGF/Laminin"/>
    <property type="match status" value="2"/>
</dbReference>
<feature type="disulfide bond" evidence="16">
    <location>
        <begin position="451"/>
        <end position="460"/>
    </location>
</feature>
<keyword evidence="9" id="KW-0297">G-protein coupled receptor</keyword>
<feature type="domain" description="EGF-like" evidence="21">
    <location>
        <begin position="381"/>
        <end position="417"/>
    </location>
</feature>
<protein>
    <submittedName>
        <fullName evidence="26">Protocadherin-like wing polarity protein stan</fullName>
    </submittedName>
</protein>
<name>A0AAV4Q4G8_9ARAC</name>
<dbReference type="InterPro" id="IPR001791">
    <property type="entry name" value="Laminin_G"/>
</dbReference>
<keyword evidence="13" id="KW-0325">Glycoprotein</keyword>
<dbReference type="PROSITE" id="PS00010">
    <property type="entry name" value="ASX_HYDROXYL"/>
    <property type="match status" value="1"/>
</dbReference>
<evidence type="ECO:0000256" key="1">
    <source>
        <dbReference type="ARBA" id="ARBA00004651"/>
    </source>
</evidence>
<evidence type="ECO:0000259" key="20">
    <source>
        <dbReference type="PROSITE" id="PS50025"/>
    </source>
</evidence>
<feature type="domain" description="Laminin G" evidence="20">
    <location>
        <begin position="1"/>
        <end position="171"/>
    </location>
</feature>
<accession>A0AAV4Q4G8</accession>
<keyword evidence="3" id="KW-1003">Cell membrane</keyword>
<dbReference type="InterPro" id="IPR002049">
    <property type="entry name" value="LE_dom"/>
</dbReference>
<feature type="domain" description="GAIN-B" evidence="23">
    <location>
        <begin position="805"/>
        <end position="985"/>
    </location>
</feature>
<feature type="region of interest" description="Disordered" evidence="18">
    <location>
        <begin position="1305"/>
        <end position="1376"/>
    </location>
</feature>
<dbReference type="FunFam" id="2.10.25.10:FF:000011">
    <property type="entry name" value="Cadherin EGF LAG seven-pass G-type receptor"/>
    <property type="match status" value="1"/>
</dbReference>
<feature type="domain" description="Laminin EGF-like" evidence="22">
    <location>
        <begin position="518"/>
        <end position="565"/>
    </location>
</feature>
<evidence type="ECO:0000256" key="15">
    <source>
        <dbReference type="ARBA" id="ARBA00023292"/>
    </source>
</evidence>
<dbReference type="PROSITE" id="PS50026">
    <property type="entry name" value="EGF_3"/>
    <property type="match status" value="3"/>
</dbReference>
<dbReference type="InterPro" id="IPR057244">
    <property type="entry name" value="GAIN_B"/>
</dbReference>
<evidence type="ECO:0000256" key="8">
    <source>
        <dbReference type="ARBA" id="ARBA00022989"/>
    </source>
</evidence>
<feature type="compositionally biased region" description="Basic and acidic residues" evidence="18">
    <location>
        <begin position="1342"/>
        <end position="1355"/>
    </location>
</feature>
<dbReference type="Pfam" id="PF00053">
    <property type="entry name" value="EGF_laminin"/>
    <property type="match status" value="1"/>
</dbReference>
<evidence type="ECO:0000256" key="2">
    <source>
        <dbReference type="ARBA" id="ARBA00022473"/>
    </source>
</evidence>
<dbReference type="CDD" id="cd00110">
    <property type="entry name" value="LamG"/>
    <property type="match status" value="2"/>
</dbReference>
<dbReference type="SMART" id="SM00282">
    <property type="entry name" value="LamG"/>
    <property type="match status" value="2"/>
</dbReference>
<dbReference type="InterPro" id="IPR001881">
    <property type="entry name" value="EGF-like_Ca-bd_dom"/>
</dbReference>
<dbReference type="PROSITE" id="PS00022">
    <property type="entry name" value="EGF_1"/>
    <property type="match status" value="2"/>
</dbReference>
<dbReference type="Gene3D" id="2.60.120.200">
    <property type="match status" value="2"/>
</dbReference>
<dbReference type="InterPro" id="IPR000152">
    <property type="entry name" value="EGF-type_Asp/Asn_hydroxyl_site"/>
</dbReference>
<evidence type="ECO:0000256" key="16">
    <source>
        <dbReference type="PROSITE-ProRule" id="PRU00076"/>
    </source>
</evidence>
<dbReference type="InterPro" id="IPR000742">
    <property type="entry name" value="EGF"/>
</dbReference>
<dbReference type="PANTHER" id="PTHR12011">
    <property type="entry name" value="ADHESION G-PROTEIN COUPLED RECEPTOR"/>
    <property type="match status" value="1"/>
</dbReference>
<keyword evidence="12" id="KW-0675">Receptor</keyword>
<keyword evidence="5 19" id="KW-0812">Transmembrane</keyword>
<keyword evidence="11 16" id="KW-1015">Disulfide bond</keyword>
<dbReference type="SMART" id="SM00008">
    <property type="entry name" value="HormR"/>
    <property type="match status" value="1"/>
</dbReference>
<evidence type="ECO:0000256" key="4">
    <source>
        <dbReference type="ARBA" id="ARBA00022536"/>
    </source>
</evidence>
<feature type="disulfide bond" evidence="17">
    <location>
        <begin position="520"/>
        <end position="537"/>
    </location>
</feature>
<feature type="disulfide bond" evidence="16">
    <location>
        <begin position="200"/>
        <end position="209"/>
    </location>
</feature>
<dbReference type="SMART" id="SM00303">
    <property type="entry name" value="GPS"/>
    <property type="match status" value="1"/>
</dbReference>
<dbReference type="PROSITE" id="PS50227">
    <property type="entry name" value="G_PROTEIN_RECEP_F2_3"/>
    <property type="match status" value="1"/>
</dbReference>
<dbReference type="PRINTS" id="PR00249">
    <property type="entry name" value="GPCRSECRETIN"/>
</dbReference>
<keyword evidence="27" id="KW-1185">Reference proteome</keyword>
<proteinExistence type="predicted"/>
<dbReference type="InterPro" id="IPR013320">
    <property type="entry name" value="ConA-like_dom_sf"/>
</dbReference>
<dbReference type="EMBL" id="BPLQ01003810">
    <property type="protein sequence ID" value="GIY03411.1"/>
    <property type="molecule type" value="Genomic_DNA"/>
</dbReference>
<feature type="transmembrane region" description="Helical" evidence="19">
    <location>
        <begin position="1063"/>
        <end position="1081"/>
    </location>
</feature>
<comment type="caution">
    <text evidence="16">Lacks conserved residue(s) required for the propagation of feature annotation.</text>
</comment>
<evidence type="ECO:0000256" key="12">
    <source>
        <dbReference type="ARBA" id="ARBA00023170"/>
    </source>
</evidence>
<evidence type="ECO:0000256" key="6">
    <source>
        <dbReference type="ARBA" id="ARBA00022729"/>
    </source>
</evidence>
<dbReference type="PANTHER" id="PTHR12011:SF347">
    <property type="entry name" value="FI21270P1-RELATED"/>
    <property type="match status" value="1"/>
</dbReference>
<dbReference type="SUPFAM" id="SSF49899">
    <property type="entry name" value="Concanavalin A-like lectins/glucanases"/>
    <property type="match status" value="2"/>
</dbReference>
<dbReference type="Proteomes" id="UP001054837">
    <property type="component" value="Unassembled WGS sequence"/>
</dbReference>
<dbReference type="GO" id="GO:0048468">
    <property type="term" value="P:cell development"/>
    <property type="evidence" value="ECO:0007669"/>
    <property type="project" value="UniProtKB-ARBA"/>
</dbReference>
<evidence type="ECO:0000313" key="27">
    <source>
        <dbReference type="Proteomes" id="UP001054837"/>
    </source>
</evidence>
<comment type="subcellular location">
    <subcellularLocation>
        <location evidence="1">Cell membrane</location>
        <topology evidence="1">Multi-pass membrane protein</topology>
    </subcellularLocation>
</comment>
<dbReference type="InterPro" id="IPR036445">
    <property type="entry name" value="GPCR_2_extracell_dom_sf"/>
</dbReference>
<feature type="disulfide bond" evidence="17">
    <location>
        <begin position="539"/>
        <end position="548"/>
    </location>
</feature>
<evidence type="ECO:0000259" key="25">
    <source>
        <dbReference type="PROSITE" id="PS50261"/>
    </source>
</evidence>
<feature type="compositionally biased region" description="Basic and acidic residues" evidence="18">
    <location>
        <begin position="1313"/>
        <end position="1334"/>
    </location>
</feature>
<dbReference type="Pfam" id="PF02793">
    <property type="entry name" value="HRM"/>
    <property type="match status" value="1"/>
</dbReference>
<dbReference type="GO" id="GO:0005886">
    <property type="term" value="C:plasma membrane"/>
    <property type="evidence" value="ECO:0007669"/>
    <property type="project" value="UniProtKB-SubCell"/>
</dbReference>
<evidence type="ECO:0000256" key="17">
    <source>
        <dbReference type="PROSITE-ProRule" id="PRU00460"/>
    </source>
</evidence>
<dbReference type="FunFam" id="4.10.1240.10:FF:000021">
    <property type="entry name" value="Cadherin EGF LAG seven-pass G-type receptor"/>
    <property type="match status" value="1"/>
</dbReference>
<dbReference type="InterPro" id="IPR001879">
    <property type="entry name" value="GPCR_2_extracellular_dom"/>
</dbReference>
<evidence type="ECO:0000256" key="13">
    <source>
        <dbReference type="ARBA" id="ARBA00023180"/>
    </source>
</evidence>
<evidence type="ECO:0000256" key="19">
    <source>
        <dbReference type="SAM" id="Phobius"/>
    </source>
</evidence>
<dbReference type="Pfam" id="PF00002">
    <property type="entry name" value="7tm_2"/>
    <property type="match status" value="1"/>
</dbReference>
<organism evidence="26 27">
    <name type="scientific">Caerostris darwini</name>
    <dbReference type="NCBI Taxonomy" id="1538125"/>
    <lineage>
        <taxon>Eukaryota</taxon>
        <taxon>Metazoa</taxon>
        <taxon>Ecdysozoa</taxon>
        <taxon>Arthropoda</taxon>
        <taxon>Chelicerata</taxon>
        <taxon>Arachnida</taxon>
        <taxon>Araneae</taxon>
        <taxon>Araneomorphae</taxon>
        <taxon>Entelegynae</taxon>
        <taxon>Araneoidea</taxon>
        <taxon>Araneidae</taxon>
        <taxon>Caerostris</taxon>
    </lineage>
</organism>
<evidence type="ECO:0000256" key="11">
    <source>
        <dbReference type="ARBA" id="ARBA00023157"/>
    </source>
</evidence>
<dbReference type="Gene3D" id="4.10.1240.10">
    <property type="entry name" value="GPCR, family 2, extracellular hormone receptor domain"/>
    <property type="match status" value="1"/>
</dbReference>
<feature type="disulfide bond" evidence="16">
    <location>
        <begin position="407"/>
        <end position="416"/>
    </location>
</feature>
<dbReference type="InterPro" id="IPR000832">
    <property type="entry name" value="GPCR_2_secretin-like"/>
</dbReference>
<dbReference type="CDD" id="cd00054">
    <property type="entry name" value="EGF_CA"/>
    <property type="match status" value="2"/>
</dbReference>
<feature type="domain" description="EGF-like" evidence="21">
    <location>
        <begin position="174"/>
        <end position="210"/>
    </location>
</feature>
<feature type="transmembrane region" description="Helical" evidence="19">
    <location>
        <begin position="1031"/>
        <end position="1051"/>
    </location>
</feature>
<feature type="domain" description="Laminin G" evidence="20">
    <location>
        <begin position="215"/>
        <end position="379"/>
    </location>
</feature>
<keyword evidence="2" id="KW-0217">Developmental protein</keyword>
<feature type="domain" description="EGF-like" evidence="21">
    <location>
        <begin position="421"/>
        <end position="461"/>
    </location>
</feature>
<dbReference type="Gene3D" id="2.60.220.50">
    <property type="match status" value="1"/>
</dbReference>
<evidence type="ECO:0000256" key="5">
    <source>
        <dbReference type="ARBA" id="ARBA00022692"/>
    </source>
</evidence>
<keyword evidence="6" id="KW-0732">Signal</keyword>
<dbReference type="SMART" id="SM00179">
    <property type="entry name" value="EGF_CA"/>
    <property type="match status" value="2"/>
</dbReference>
<evidence type="ECO:0000256" key="3">
    <source>
        <dbReference type="ARBA" id="ARBA00022475"/>
    </source>
</evidence>
<evidence type="ECO:0000259" key="24">
    <source>
        <dbReference type="PROSITE" id="PS50227"/>
    </source>
</evidence>
<dbReference type="Gene3D" id="1.20.1070.10">
    <property type="entry name" value="Rhodopsin 7-helix transmembrane proteins"/>
    <property type="match status" value="1"/>
</dbReference>
<evidence type="ECO:0000259" key="23">
    <source>
        <dbReference type="PROSITE" id="PS50221"/>
    </source>
</evidence>
<dbReference type="FunFam" id="1.20.1070.10:FF:000202">
    <property type="entry name" value="Cadherin EGF LAG seven-pass G-type receptor"/>
    <property type="match status" value="1"/>
</dbReference>
<keyword evidence="8 19" id="KW-1133">Transmembrane helix</keyword>
<feature type="domain" description="G-protein coupled receptors family 2 profile 2" evidence="25">
    <location>
        <begin position="994"/>
        <end position="1235"/>
    </location>
</feature>
<feature type="disulfide bond" evidence="17">
    <location>
        <begin position="518"/>
        <end position="530"/>
    </location>
</feature>
<keyword evidence="10 19" id="KW-0472">Membrane</keyword>
<feature type="transmembrane region" description="Helical" evidence="19">
    <location>
        <begin position="1142"/>
        <end position="1163"/>
    </location>
</feature>
<dbReference type="CDD" id="cd15441">
    <property type="entry name" value="7tmB2_CELSR_Adhesion_IV"/>
    <property type="match status" value="1"/>
</dbReference>
<dbReference type="FunFam" id="2.10.25.10:FF:000006">
    <property type="entry name" value="Versican core protein-like isoform 1"/>
    <property type="match status" value="1"/>
</dbReference>
<dbReference type="GO" id="GO:0048513">
    <property type="term" value="P:animal organ development"/>
    <property type="evidence" value="ECO:0007669"/>
    <property type="project" value="UniProtKB-ARBA"/>
</dbReference>
<feature type="transmembrane region" description="Helical" evidence="19">
    <location>
        <begin position="996"/>
        <end position="1019"/>
    </location>
</feature>
<dbReference type="PROSITE" id="PS01186">
    <property type="entry name" value="EGF_2"/>
    <property type="match status" value="1"/>
</dbReference>
<dbReference type="InterPro" id="IPR000203">
    <property type="entry name" value="GPS"/>
</dbReference>
<dbReference type="Pfam" id="PF16489">
    <property type="entry name" value="GAIN"/>
    <property type="match status" value="1"/>
</dbReference>
<comment type="caution">
    <text evidence="26">The sequence shown here is derived from an EMBL/GenBank/DDBJ whole genome shotgun (WGS) entry which is preliminary data.</text>
</comment>
<dbReference type="SMART" id="SM00181">
    <property type="entry name" value="EGF"/>
    <property type="match status" value="3"/>
</dbReference>
<dbReference type="InterPro" id="IPR017981">
    <property type="entry name" value="GPCR_2-like_7TM"/>
</dbReference>
<dbReference type="Gene3D" id="2.170.300.10">
    <property type="entry name" value="Tie2 ligand-binding domain superfamily"/>
    <property type="match status" value="1"/>
</dbReference>
<evidence type="ECO:0000313" key="26">
    <source>
        <dbReference type="EMBL" id="GIY03411.1"/>
    </source>
</evidence>
<keyword evidence="7" id="KW-0677">Repeat</keyword>
<dbReference type="PROSITE" id="PS50025">
    <property type="entry name" value="LAM_G_DOMAIN"/>
    <property type="match status" value="2"/>
</dbReference>
<dbReference type="FunFam" id="2.60.120.200:FF:000173">
    <property type="entry name" value="Cadherin EGF LAG seven-pass G-type receptor"/>
    <property type="match status" value="1"/>
</dbReference>
<feature type="transmembrane region" description="Helical" evidence="19">
    <location>
        <begin position="1183"/>
        <end position="1205"/>
    </location>
</feature>
<dbReference type="CDD" id="cd00055">
    <property type="entry name" value="EGF_Lam"/>
    <property type="match status" value="1"/>
</dbReference>
<dbReference type="SMART" id="SM00180">
    <property type="entry name" value="EGF_Lam"/>
    <property type="match status" value="1"/>
</dbReference>
<evidence type="ECO:0000259" key="22">
    <source>
        <dbReference type="PROSITE" id="PS50027"/>
    </source>
</evidence>
<dbReference type="Pfam" id="PF01825">
    <property type="entry name" value="GPS"/>
    <property type="match status" value="1"/>
</dbReference>
<dbReference type="PROSITE" id="PS50261">
    <property type="entry name" value="G_PROTEIN_RECEP_F2_4"/>
    <property type="match status" value="1"/>
</dbReference>
<evidence type="ECO:0000256" key="10">
    <source>
        <dbReference type="ARBA" id="ARBA00023136"/>
    </source>
</evidence>
<dbReference type="GO" id="GO:0007155">
    <property type="term" value="P:cell adhesion"/>
    <property type="evidence" value="ECO:0007669"/>
    <property type="project" value="UniProtKB-ARBA"/>
</dbReference>
<feature type="transmembrane region" description="Helical" evidence="19">
    <location>
        <begin position="1211"/>
        <end position="1234"/>
    </location>
</feature>
<reference evidence="26 27" key="1">
    <citation type="submission" date="2021-06" db="EMBL/GenBank/DDBJ databases">
        <title>Caerostris darwini draft genome.</title>
        <authorList>
            <person name="Kono N."/>
            <person name="Arakawa K."/>
        </authorList>
    </citation>
    <scope>NUCLEOTIDE SEQUENCE [LARGE SCALE GENOMIC DNA]</scope>
</reference>
<keyword evidence="4 16" id="KW-0245">EGF-like domain</keyword>
<gene>
    <name evidence="26" type="primary">stan</name>
    <name evidence="26" type="ORF">CDAR_28401</name>
</gene>
<dbReference type="GO" id="GO:0005509">
    <property type="term" value="F:calcium ion binding"/>
    <property type="evidence" value="ECO:0007669"/>
    <property type="project" value="InterPro"/>
</dbReference>
<dbReference type="GO" id="GO:0007166">
    <property type="term" value="P:cell surface receptor signaling pathway"/>
    <property type="evidence" value="ECO:0007669"/>
    <property type="project" value="InterPro"/>
</dbReference>
<evidence type="ECO:0000259" key="21">
    <source>
        <dbReference type="PROSITE" id="PS50026"/>
    </source>
</evidence>